<accession>A0ABY0IFE8</accession>
<feature type="transmembrane region" description="Helical" evidence="1">
    <location>
        <begin position="105"/>
        <end position="127"/>
    </location>
</feature>
<dbReference type="RefSeq" id="WP_115361297.1">
    <property type="nucleotide sequence ID" value="NZ_QDKL01000002.1"/>
</dbReference>
<evidence type="ECO:0000256" key="1">
    <source>
        <dbReference type="SAM" id="Phobius"/>
    </source>
</evidence>
<keyword evidence="1" id="KW-0472">Membrane</keyword>
<reference evidence="3" key="1">
    <citation type="journal article" date="2019" name="Int. J. Syst. Evol. Microbiol.">
        <title>Halobacteriovorax valvorus sp. nov., a novel prokaryotic predator isolated from coastal seawater of China.</title>
        <authorList>
            <person name="Chen M.-X."/>
        </authorList>
    </citation>
    <scope>NUCLEOTIDE SEQUENCE [LARGE SCALE GENOMIC DNA]</scope>
    <source>
        <strain evidence="3">BL9</strain>
    </source>
</reference>
<evidence type="ECO:0008006" key="4">
    <source>
        <dbReference type="Google" id="ProtNLM"/>
    </source>
</evidence>
<dbReference type="EMBL" id="QDKL01000002">
    <property type="protein sequence ID" value="RZF21677.1"/>
    <property type="molecule type" value="Genomic_DNA"/>
</dbReference>
<evidence type="ECO:0000313" key="3">
    <source>
        <dbReference type="Proteomes" id="UP000443582"/>
    </source>
</evidence>
<feature type="transmembrane region" description="Helical" evidence="1">
    <location>
        <begin position="45"/>
        <end position="71"/>
    </location>
</feature>
<organism evidence="2 3">
    <name type="scientific">Halobacteriovorax vibrionivorans</name>
    <dbReference type="NCBI Taxonomy" id="2152716"/>
    <lineage>
        <taxon>Bacteria</taxon>
        <taxon>Pseudomonadati</taxon>
        <taxon>Bdellovibrionota</taxon>
        <taxon>Bacteriovoracia</taxon>
        <taxon>Bacteriovoracales</taxon>
        <taxon>Halobacteriovoraceae</taxon>
        <taxon>Halobacteriovorax</taxon>
    </lineage>
</organism>
<gene>
    <name evidence="2" type="ORF">DAY19_08285</name>
</gene>
<comment type="caution">
    <text evidence="2">The sequence shown here is derived from an EMBL/GenBank/DDBJ whole genome shotgun (WGS) entry which is preliminary data.</text>
</comment>
<protein>
    <recommendedName>
        <fullName evidence="4">Integral membrane protein</fullName>
    </recommendedName>
</protein>
<keyword evidence="3" id="KW-1185">Reference proteome</keyword>
<evidence type="ECO:0000313" key="2">
    <source>
        <dbReference type="EMBL" id="RZF21677.1"/>
    </source>
</evidence>
<name>A0ABY0IFE8_9BACT</name>
<dbReference type="Proteomes" id="UP000443582">
    <property type="component" value="Unassembled WGS sequence"/>
</dbReference>
<dbReference type="PANTHER" id="PTHR40076:SF1">
    <property type="entry name" value="MEMBRANE PROTEIN"/>
    <property type="match status" value="1"/>
</dbReference>
<proteinExistence type="predicted"/>
<keyword evidence="1" id="KW-0812">Transmembrane</keyword>
<sequence length="201" mass="22493">MKTLVLNLNNSKTIQEVSFLFKQGWETYRRNALPYSLYTLLSSGLMWALSSIPFASSLVFPLYMAGLYTAIKSSEEKEILTLADFLNIEKANFGAIFKVGALTSLLTMIGFIAFIIPGAYAFCSYAFTTPLVLDANNKNLTAWEILEKSRGVFHSNWNLILVMMSSYFLISILALLPLGLGLFISTPFLACVNYSLYKKLK</sequence>
<feature type="transmembrane region" description="Helical" evidence="1">
    <location>
        <begin position="167"/>
        <end position="196"/>
    </location>
</feature>
<dbReference type="PANTHER" id="PTHR40076">
    <property type="entry name" value="MEMBRANE PROTEIN-RELATED"/>
    <property type="match status" value="1"/>
</dbReference>
<keyword evidence="1" id="KW-1133">Transmembrane helix</keyword>
<dbReference type="InterPro" id="IPR010380">
    <property type="entry name" value="DUF975"/>
</dbReference>